<dbReference type="AlphaFoldDB" id="A0A6G0WKX8"/>
<proteinExistence type="predicted"/>
<dbReference type="Proteomes" id="UP000481153">
    <property type="component" value="Unassembled WGS sequence"/>
</dbReference>
<sequence length="88" mass="9830">MQEVPNITHDDEENLYEEPGAYSGTPKKSFCCTDDIVLLIAANDSKPWSAPSSTLMKAWFDIAAGLKNNRCFGVVKNGQRCKTRLDNY</sequence>
<protein>
    <submittedName>
        <fullName evidence="1">Uncharacterized protein</fullName>
    </submittedName>
</protein>
<gene>
    <name evidence="1" type="ORF">Ae201684_014134</name>
</gene>
<comment type="caution">
    <text evidence="1">The sequence shown here is derived from an EMBL/GenBank/DDBJ whole genome shotgun (WGS) entry which is preliminary data.</text>
</comment>
<evidence type="ECO:0000313" key="1">
    <source>
        <dbReference type="EMBL" id="KAF0727906.1"/>
    </source>
</evidence>
<dbReference type="VEuPathDB" id="FungiDB:AeMF1_005741"/>
<keyword evidence="2" id="KW-1185">Reference proteome</keyword>
<evidence type="ECO:0000313" key="2">
    <source>
        <dbReference type="Proteomes" id="UP000481153"/>
    </source>
</evidence>
<accession>A0A6G0WKX8</accession>
<name>A0A6G0WKX8_9STRA</name>
<dbReference type="EMBL" id="VJMJ01000185">
    <property type="protein sequence ID" value="KAF0727906.1"/>
    <property type="molecule type" value="Genomic_DNA"/>
</dbReference>
<reference evidence="1 2" key="1">
    <citation type="submission" date="2019-07" db="EMBL/GenBank/DDBJ databases">
        <title>Genomics analysis of Aphanomyces spp. identifies a new class of oomycete effector associated with host adaptation.</title>
        <authorList>
            <person name="Gaulin E."/>
        </authorList>
    </citation>
    <scope>NUCLEOTIDE SEQUENCE [LARGE SCALE GENOMIC DNA]</scope>
    <source>
        <strain evidence="1 2">ATCC 201684</strain>
    </source>
</reference>
<organism evidence="1 2">
    <name type="scientific">Aphanomyces euteiches</name>
    <dbReference type="NCBI Taxonomy" id="100861"/>
    <lineage>
        <taxon>Eukaryota</taxon>
        <taxon>Sar</taxon>
        <taxon>Stramenopiles</taxon>
        <taxon>Oomycota</taxon>
        <taxon>Saprolegniomycetes</taxon>
        <taxon>Saprolegniales</taxon>
        <taxon>Verrucalvaceae</taxon>
        <taxon>Aphanomyces</taxon>
    </lineage>
</organism>